<dbReference type="Gene3D" id="1.20.144.10">
    <property type="entry name" value="Phosphatidic acid phosphatase type 2/haloperoxidase"/>
    <property type="match status" value="1"/>
</dbReference>
<dbReference type="EMBL" id="JAPNKA010000001">
    <property type="protein sequence ID" value="MCY1076541.1"/>
    <property type="molecule type" value="Genomic_DNA"/>
</dbReference>
<dbReference type="RefSeq" id="WP_267535423.1">
    <property type="nucleotide sequence ID" value="NZ_JAPNKA010000001.1"/>
</dbReference>
<dbReference type="Pfam" id="PF01569">
    <property type="entry name" value="PAP2"/>
    <property type="match status" value="1"/>
</dbReference>
<feature type="chain" id="PRO_5046742833" evidence="2">
    <location>
        <begin position="24"/>
        <end position="302"/>
    </location>
</feature>
<keyword evidence="1" id="KW-1133">Transmembrane helix</keyword>
<dbReference type="SUPFAM" id="SSF48317">
    <property type="entry name" value="Acid phosphatase/Vanadium-dependent haloperoxidase"/>
    <property type="match status" value="1"/>
</dbReference>
<dbReference type="InterPro" id="IPR036938">
    <property type="entry name" value="PAP2/HPO_sf"/>
</dbReference>
<name>A0ABT4A4J7_9BACT</name>
<evidence type="ECO:0000313" key="4">
    <source>
        <dbReference type="EMBL" id="MCY1076541.1"/>
    </source>
</evidence>
<proteinExistence type="predicted"/>
<feature type="transmembrane region" description="Helical" evidence="1">
    <location>
        <begin position="251"/>
        <end position="269"/>
    </location>
</feature>
<evidence type="ECO:0000256" key="2">
    <source>
        <dbReference type="SAM" id="SignalP"/>
    </source>
</evidence>
<evidence type="ECO:0000256" key="1">
    <source>
        <dbReference type="SAM" id="Phobius"/>
    </source>
</evidence>
<feature type="signal peptide" evidence="2">
    <location>
        <begin position="1"/>
        <end position="23"/>
    </location>
</feature>
<keyword evidence="1" id="KW-0472">Membrane</keyword>
<evidence type="ECO:0000259" key="3">
    <source>
        <dbReference type="SMART" id="SM00014"/>
    </source>
</evidence>
<feature type="domain" description="Phosphatidic acid phosphatase type 2/haloperoxidase" evidence="3">
    <location>
        <begin position="147"/>
        <end position="266"/>
    </location>
</feature>
<dbReference type="Proteomes" id="UP001207654">
    <property type="component" value="Unassembled WGS sequence"/>
</dbReference>
<keyword evidence="1" id="KW-0812">Transmembrane</keyword>
<comment type="caution">
    <text evidence="4">The sequence shown here is derived from an EMBL/GenBank/DDBJ whole genome shotgun (WGS) entry which is preliminary data.</text>
</comment>
<evidence type="ECO:0000313" key="5">
    <source>
        <dbReference type="Proteomes" id="UP001207654"/>
    </source>
</evidence>
<accession>A0ABT4A4J7</accession>
<reference evidence="4 5" key="1">
    <citation type="submission" date="2022-11" db="EMBL/GenBank/DDBJ databases">
        <title>Minimal conservation of predation-associated metabolite biosynthetic gene clusters underscores biosynthetic potential of Myxococcota including descriptions for ten novel species: Archangium lansinium sp. nov., Myxococcus landrumus sp. nov., Nannocystis bai.</title>
        <authorList>
            <person name="Ahearne A."/>
            <person name="Stevens C."/>
            <person name="Phillips K."/>
        </authorList>
    </citation>
    <scope>NUCLEOTIDE SEQUENCE [LARGE SCALE GENOMIC DNA]</scope>
    <source>
        <strain evidence="4 5">MIWBW</strain>
    </source>
</reference>
<keyword evidence="5" id="KW-1185">Reference proteome</keyword>
<protein>
    <submittedName>
        <fullName evidence="4">Phosphatase PAP2 family protein</fullName>
    </submittedName>
</protein>
<dbReference type="SMART" id="SM00014">
    <property type="entry name" value="acidPPc"/>
    <property type="match status" value="1"/>
</dbReference>
<organism evidence="4 5">
    <name type="scientific">Archangium lansingense</name>
    <dbReference type="NCBI Taxonomy" id="2995310"/>
    <lineage>
        <taxon>Bacteria</taxon>
        <taxon>Pseudomonadati</taxon>
        <taxon>Myxococcota</taxon>
        <taxon>Myxococcia</taxon>
        <taxon>Myxococcales</taxon>
        <taxon>Cystobacterineae</taxon>
        <taxon>Archangiaceae</taxon>
        <taxon>Archangium</taxon>
    </lineage>
</organism>
<dbReference type="InterPro" id="IPR000326">
    <property type="entry name" value="PAP2/HPO"/>
</dbReference>
<sequence>MPTALCFLALASLAASSPVPTEALPSAARQASDAPTVHALDFNWTRDGIITGTAGLLWIASETVLKDELAPKTCRWCDRSADGTDTLNSLDRWGRGVAADTAEGRDQWNMWSNIVGFGVLPAGVLGGQYLLSSGSGAPPKYYAQDATIIIESVVVSSLVNQVVKFSVGRERPFVHVLPEDQKPLTEHPNDNNLSFYSGHTNMAFALVTAAGTVSELRGYKNSWLIWAVGLPAAASVGLMRMGADKHYLTDVLVGAAAGTLFGVGMPLLLHGRQNESQSQSRTARMSMNVSGGLGGVMFSGRF</sequence>
<keyword evidence="2" id="KW-0732">Signal</keyword>
<gene>
    <name evidence="4" type="ORF">OV287_18855</name>
</gene>